<evidence type="ECO:0000256" key="1">
    <source>
        <dbReference type="SAM" id="SignalP"/>
    </source>
</evidence>
<feature type="chain" id="PRO_5026679000" evidence="1">
    <location>
        <begin position="20"/>
        <end position="57"/>
    </location>
</feature>
<reference evidence="2 3" key="1">
    <citation type="submission" date="2019-12" db="EMBL/GenBank/DDBJ databases">
        <title>Novel species isolated from a subtropical stream in China.</title>
        <authorList>
            <person name="Lu H."/>
        </authorList>
    </citation>
    <scope>NUCLEOTIDE SEQUENCE [LARGE SCALE GENOMIC DNA]</scope>
    <source>
        <strain evidence="2 3">FT135W</strain>
    </source>
</reference>
<keyword evidence="3" id="KW-1185">Reference proteome</keyword>
<evidence type="ECO:0000313" key="2">
    <source>
        <dbReference type="EMBL" id="MYM26519.1"/>
    </source>
</evidence>
<keyword evidence="1" id="KW-0732">Signal</keyword>
<gene>
    <name evidence="2" type="ORF">GTP46_28230</name>
</gene>
<accession>A0A6L8KGK8</accession>
<protein>
    <submittedName>
        <fullName evidence="2">Uncharacterized protein</fullName>
    </submittedName>
</protein>
<evidence type="ECO:0000313" key="3">
    <source>
        <dbReference type="Proteomes" id="UP000479335"/>
    </source>
</evidence>
<dbReference type="EMBL" id="WWCN01000029">
    <property type="protein sequence ID" value="MYM26519.1"/>
    <property type="molecule type" value="Genomic_DNA"/>
</dbReference>
<proteinExistence type="predicted"/>
<dbReference type="AlphaFoldDB" id="A0A6L8KGK8"/>
<dbReference type="RefSeq" id="WP_161009954.1">
    <property type="nucleotide sequence ID" value="NZ_WWCN01000029.1"/>
</dbReference>
<comment type="caution">
    <text evidence="2">The sequence shown here is derived from an EMBL/GenBank/DDBJ whole genome shotgun (WGS) entry which is preliminary data.</text>
</comment>
<organism evidence="2 3">
    <name type="scientific">Duganella flavida</name>
    <dbReference type="NCBI Taxonomy" id="2692175"/>
    <lineage>
        <taxon>Bacteria</taxon>
        <taxon>Pseudomonadati</taxon>
        <taxon>Pseudomonadota</taxon>
        <taxon>Betaproteobacteria</taxon>
        <taxon>Burkholderiales</taxon>
        <taxon>Oxalobacteraceae</taxon>
        <taxon>Telluria group</taxon>
        <taxon>Duganella</taxon>
    </lineage>
</organism>
<feature type="signal peptide" evidence="1">
    <location>
        <begin position="1"/>
        <end position="19"/>
    </location>
</feature>
<name>A0A6L8KGK8_9BURK</name>
<sequence>MLKPFYMALLLCAALVATVAELKVVSSGGFAQAYKTSRWRVVKTSTSSSWLAMQSTR</sequence>
<dbReference type="Proteomes" id="UP000479335">
    <property type="component" value="Unassembled WGS sequence"/>
</dbReference>